<dbReference type="SUPFAM" id="SSF81321">
    <property type="entry name" value="Family A G protein-coupled receptor-like"/>
    <property type="match status" value="1"/>
</dbReference>
<evidence type="ECO:0000256" key="8">
    <source>
        <dbReference type="SAM" id="Phobius"/>
    </source>
</evidence>
<dbReference type="PANTHER" id="PTHR24243:SF208">
    <property type="entry name" value="PYROKININ-1 RECEPTOR"/>
    <property type="match status" value="1"/>
</dbReference>
<dbReference type="GO" id="GO:0004930">
    <property type="term" value="F:G protein-coupled receptor activity"/>
    <property type="evidence" value="ECO:0007669"/>
    <property type="project" value="UniProtKB-KW"/>
</dbReference>
<feature type="transmembrane region" description="Helical" evidence="8">
    <location>
        <begin position="156"/>
        <end position="176"/>
    </location>
</feature>
<evidence type="ECO:0000256" key="6">
    <source>
        <dbReference type="ARBA" id="ARBA00023170"/>
    </source>
</evidence>
<evidence type="ECO:0000256" key="2">
    <source>
        <dbReference type="ARBA" id="ARBA00022692"/>
    </source>
</evidence>
<dbReference type="Pfam" id="PF00001">
    <property type="entry name" value="7tm_1"/>
    <property type="match status" value="1"/>
</dbReference>
<keyword evidence="4" id="KW-0297">G-protein coupled receptor</keyword>
<evidence type="ECO:0000313" key="10">
    <source>
        <dbReference type="EMBL" id="KAK3771347.1"/>
    </source>
</evidence>
<dbReference type="PROSITE" id="PS50262">
    <property type="entry name" value="G_PROTEIN_RECEP_F1_2"/>
    <property type="match status" value="1"/>
</dbReference>
<keyword evidence="7" id="KW-0807">Transducer</keyword>
<dbReference type="PANTHER" id="PTHR24243">
    <property type="entry name" value="G-PROTEIN COUPLED RECEPTOR"/>
    <property type="match status" value="1"/>
</dbReference>
<feature type="transmembrane region" description="Helical" evidence="8">
    <location>
        <begin position="245"/>
        <end position="269"/>
    </location>
</feature>
<dbReference type="PRINTS" id="PR00237">
    <property type="entry name" value="GPCRRHODOPSN"/>
</dbReference>
<dbReference type="Proteomes" id="UP001283361">
    <property type="component" value="Unassembled WGS sequence"/>
</dbReference>
<keyword evidence="11" id="KW-1185">Reference proteome</keyword>
<sequence length="291" mass="32554">MLAGTLGTFTNTANICVYLKIGLSGPTNICFFTLSIIDLLVSVGAVLNQLTYNLPLSAMKLPSGAPVSEIGLGSLFTLYPCLGCSAWMTAILSIERCLCISAPLKVKEIVTSKRILFLILTMVAYQSVFIVLPYVYTGPPYNVRDRRRPLYFSCSYSFPSLICFFIVLVSTSLLVVRLKKNVEWRNEAAKQSNPNPNDSKELKAARSVVAICTIFIVCFTPNVFLFLMSLLYINFTTYDPVLGNLFTILYALSNMLQVLSSAVNIVIYYRMGTKYREVFNALFCQKRFKKV</sequence>
<comment type="subcellular location">
    <subcellularLocation>
        <location evidence="1">Membrane</location>
        <topology evidence="1">Multi-pass membrane protein</topology>
    </subcellularLocation>
</comment>
<keyword evidence="2 8" id="KW-0812">Transmembrane</keyword>
<proteinExistence type="predicted"/>
<dbReference type="InterPro" id="IPR017452">
    <property type="entry name" value="GPCR_Rhodpsn_7TM"/>
</dbReference>
<evidence type="ECO:0000313" key="11">
    <source>
        <dbReference type="Proteomes" id="UP001283361"/>
    </source>
</evidence>
<reference evidence="10" key="1">
    <citation type="journal article" date="2023" name="G3 (Bethesda)">
        <title>A reference genome for the long-term kleptoplast-retaining sea slug Elysia crispata morphotype clarki.</title>
        <authorList>
            <person name="Eastman K.E."/>
            <person name="Pendleton A.L."/>
            <person name="Shaikh M.A."/>
            <person name="Suttiyut T."/>
            <person name="Ogas R."/>
            <person name="Tomko P."/>
            <person name="Gavelis G."/>
            <person name="Widhalm J.R."/>
            <person name="Wisecaver J.H."/>
        </authorList>
    </citation>
    <scope>NUCLEOTIDE SEQUENCE</scope>
    <source>
        <strain evidence="10">ECLA1</strain>
    </source>
</reference>
<keyword evidence="5 8" id="KW-0472">Membrane</keyword>
<evidence type="ECO:0000256" key="7">
    <source>
        <dbReference type="ARBA" id="ARBA00023224"/>
    </source>
</evidence>
<evidence type="ECO:0000256" key="4">
    <source>
        <dbReference type="ARBA" id="ARBA00023040"/>
    </source>
</evidence>
<evidence type="ECO:0000259" key="9">
    <source>
        <dbReference type="PROSITE" id="PS50262"/>
    </source>
</evidence>
<gene>
    <name evidence="10" type="ORF">RRG08_054793</name>
</gene>
<evidence type="ECO:0000256" key="1">
    <source>
        <dbReference type="ARBA" id="ARBA00004141"/>
    </source>
</evidence>
<evidence type="ECO:0000256" key="5">
    <source>
        <dbReference type="ARBA" id="ARBA00023136"/>
    </source>
</evidence>
<dbReference type="GO" id="GO:0005886">
    <property type="term" value="C:plasma membrane"/>
    <property type="evidence" value="ECO:0007669"/>
    <property type="project" value="TreeGrafter"/>
</dbReference>
<dbReference type="InterPro" id="IPR000276">
    <property type="entry name" value="GPCR_Rhodpsn"/>
</dbReference>
<organism evidence="10 11">
    <name type="scientific">Elysia crispata</name>
    <name type="common">lettuce slug</name>
    <dbReference type="NCBI Taxonomy" id="231223"/>
    <lineage>
        <taxon>Eukaryota</taxon>
        <taxon>Metazoa</taxon>
        <taxon>Spiralia</taxon>
        <taxon>Lophotrochozoa</taxon>
        <taxon>Mollusca</taxon>
        <taxon>Gastropoda</taxon>
        <taxon>Heterobranchia</taxon>
        <taxon>Euthyneura</taxon>
        <taxon>Panpulmonata</taxon>
        <taxon>Sacoglossa</taxon>
        <taxon>Placobranchoidea</taxon>
        <taxon>Plakobranchidae</taxon>
        <taxon>Elysia</taxon>
    </lineage>
</organism>
<feature type="domain" description="G-protein coupled receptors family 1 profile" evidence="9">
    <location>
        <begin position="10"/>
        <end position="268"/>
    </location>
</feature>
<accession>A0AAE1DI33</accession>
<feature type="transmembrane region" description="Helical" evidence="8">
    <location>
        <begin position="70"/>
        <end position="94"/>
    </location>
</feature>
<keyword evidence="3 8" id="KW-1133">Transmembrane helix</keyword>
<comment type="caution">
    <text evidence="10">The sequence shown here is derived from an EMBL/GenBank/DDBJ whole genome shotgun (WGS) entry which is preliminary data.</text>
</comment>
<keyword evidence="6" id="KW-0675">Receptor</keyword>
<dbReference type="EMBL" id="JAWDGP010003748">
    <property type="protein sequence ID" value="KAK3771347.1"/>
    <property type="molecule type" value="Genomic_DNA"/>
</dbReference>
<evidence type="ECO:0000256" key="3">
    <source>
        <dbReference type="ARBA" id="ARBA00022989"/>
    </source>
</evidence>
<name>A0AAE1DI33_9GAST</name>
<protein>
    <recommendedName>
        <fullName evidence="9">G-protein coupled receptors family 1 profile domain-containing protein</fullName>
    </recommendedName>
</protein>
<feature type="transmembrane region" description="Helical" evidence="8">
    <location>
        <begin position="115"/>
        <end position="136"/>
    </location>
</feature>
<dbReference type="Gene3D" id="1.20.1070.10">
    <property type="entry name" value="Rhodopsin 7-helix transmembrane proteins"/>
    <property type="match status" value="1"/>
</dbReference>
<feature type="transmembrane region" description="Helical" evidence="8">
    <location>
        <begin position="29"/>
        <end position="50"/>
    </location>
</feature>
<dbReference type="AlphaFoldDB" id="A0AAE1DI33"/>
<feature type="transmembrane region" description="Helical" evidence="8">
    <location>
        <begin position="208"/>
        <end position="233"/>
    </location>
</feature>